<organism evidence="1 2">
    <name type="scientific">Candidatus Thalassospirochaeta sargassi</name>
    <dbReference type="NCBI Taxonomy" id="3119039"/>
    <lineage>
        <taxon>Bacteria</taxon>
        <taxon>Pseudomonadati</taxon>
        <taxon>Spirochaetota</taxon>
        <taxon>Spirochaetia</taxon>
        <taxon>Spirochaetales</taxon>
        <taxon>Spirochaetaceae</taxon>
        <taxon>Candidatus Thalassospirochaeta</taxon>
    </lineage>
</organism>
<name>A0AAJ1IFL4_9SPIO</name>
<proteinExistence type="predicted"/>
<dbReference type="EMBL" id="JAQQAL010000022">
    <property type="protein sequence ID" value="MDC7227112.1"/>
    <property type="molecule type" value="Genomic_DNA"/>
</dbReference>
<gene>
    <name evidence="1" type="ORF">PQJ61_10155</name>
</gene>
<evidence type="ECO:0000313" key="1">
    <source>
        <dbReference type="EMBL" id="MDC7227112.1"/>
    </source>
</evidence>
<evidence type="ECO:0000313" key="2">
    <source>
        <dbReference type="Proteomes" id="UP001221217"/>
    </source>
</evidence>
<accession>A0AAJ1IFL4</accession>
<protein>
    <submittedName>
        <fullName evidence="1">Uncharacterized protein</fullName>
    </submittedName>
</protein>
<reference evidence="1 2" key="1">
    <citation type="submission" date="2022-12" db="EMBL/GenBank/DDBJ databases">
        <title>Metagenome assembled genome from gulf of manar.</title>
        <authorList>
            <person name="Kohli P."/>
            <person name="Pk S."/>
            <person name="Venkata Ramana C."/>
            <person name="Sasikala C."/>
        </authorList>
    </citation>
    <scope>NUCLEOTIDE SEQUENCE [LARGE SCALE GENOMIC DNA]</scope>
    <source>
        <strain evidence="1">JB008</strain>
    </source>
</reference>
<comment type="caution">
    <text evidence="1">The sequence shown here is derived from an EMBL/GenBank/DDBJ whole genome shotgun (WGS) entry which is preliminary data.</text>
</comment>
<dbReference type="AlphaFoldDB" id="A0AAJ1IFL4"/>
<dbReference type="Proteomes" id="UP001221217">
    <property type="component" value="Unassembled WGS sequence"/>
</dbReference>
<sequence length="649" mass="74426">MAGSTLLQRIINTYSKKTNKWEIKFSQLLDFINNLLINDESGRYSVFSTNTPDVLTAMLIDLDESGACKLSYSGTSINTIKNYGYLNQAVQSAYQHMESNSEYPFPTFSSLNIKVPEDRLKTLHLPDGLSIALREDVSDEDVIYKLFFSGDSSPIIAEGGIIRSRMLVLAVSKIRNFLTFKNNANFMYQKMLPAFKKNTRALMDSIKMVQSNPGRASIAIKKPDEFVFSFWTQMCSFLRKDLSGKENMTTTDEGLLQSSVLIHSYILYYKNIIISNKRKQEALKFVGEKLKKEPFYFTISDIYSFQDKNGLLLDKKYKRDDLHDFINGKLQLKNNEVLPELIKVKTVNNKLYYIHKSVFLTLVHKKVGDAHDYYRKEYLDQWTASIRSYRSPKEMNSDEAFHADLEKRVREEDPLLYALLGYELLYLAISDSRNVKLKAVAQGYLDMKMQESKPLPVILNLRRRNLTSEVRSIVPFWLTIGFFRKLAAVFGSRKKRKRTTTSLKAQMGGSGSHPASTAKVISVQNAPLKKGGSRTKAAEYKKSVDILKQKMNYSSVNVNERLKDLSGEWNPLLDHEARINLVKDVNNMVRDYMRKILRETAFAVPDAERVKNIADLLAGNKAFTVIKKRDSFKTYITVYILKILSETKP</sequence>